<dbReference type="Pfam" id="PF01008">
    <property type="entry name" value="IF-2B"/>
    <property type="match status" value="1"/>
</dbReference>
<dbReference type="PANTHER" id="PTHR45860">
    <property type="entry name" value="TRANSLATION INITIATION FACTOR EIF-2B SUBUNIT ALPHA"/>
    <property type="match status" value="1"/>
</dbReference>
<organism evidence="5 6">
    <name type="scientific">Thalictrum thalictroides</name>
    <name type="common">Rue-anemone</name>
    <name type="synonym">Anemone thalictroides</name>
    <dbReference type="NCBI Taxonomy" id="46969"/>
    <lineage>
        <taxon>Eukaryota</taxon>
        <taxon>Viridiplantae</taxon>
        <taxon>Streptophyta</taxon>
        <taxon>Embryophyta</taxon>
        <taxon>Tracheophyta</taxon>
        <taxon>Spermatophyta</taxon>
        <taxon>Magnoliopsida</taxon>
        <taxon>Ranunculales</taxon>
        <taxon>Ranunculaceae</taxon>
        <taxon>Thalictroideae</taxon>
        <taxon>Thalictrum</taxon>
    </lineage>
</organism>
<dbReference type="AlphaFoldDB" id="A0A7J6W1I2"/>
<dbReference type="SUPFAM" id="SSF100950">
    <property type="entry name" value="NagB/RpiA/CoA transferase-like"/>
    <property type="match status" value="1"/>
</dbReference>
<name>A0A7J6W1I2_THATH</name>
<proteinExistence type="inferred from homology"/>
<protein>
    <submittedName>
        <fullName evidence="5">Eukaryotic translation initiation factor 2B (eIF-2B) family protein</fullName>
    </submittedName>
</protein>
<feature type="non-terminal residue" evidence="5">
    <location>
        <position position="1"/>
    </location>
</feature>
<evidence type="ECO:0000313" key="5">
    <source>
        <dbReference type="EMBL" id="KAF5191249.1"/>
    </source>
</evidence>
<evidence type="ECO:0000256" key="4">
    <source>
        <dbReference type="RuleBase" id="RU003814"/>
    </source>
</evidence>
<dbReference type="OrthoDB" id="9984275at2759"/>
<dbReference type="Pfam" id="PF14938">
    <property type="entry name" value="SNAP"/>
    <property type="match status" value="1"/>
</dbReference>
<dbReference type="GO" id="GO:0003743">
    <property type="term" value="F:translation initiation factor activity"/>
    <property type="evidence" value="ECO:0007669"/>
    <property type="project" value="UniProtKB-KW"/>
</dbReference>
<dbReference type="PANTHER" id="PTHR45860:SF1">
    <property type="entry name" value="TRANSLATION INITIATION FACTOR EIF-2B SUBUNIT ALPHA"/>
    <property type="match status" value="1"/>
</dbReference>
<keyword evidence="2 5" id="KW-0396">Initiation factor</keyword>
<dbReference type="GO" id="GO:0005851">
    <property type="term" value="C:eukaryotic translation initiation factor 2B complex"/>
    <property type="evidence" value="ECO:0007669"/>
    <property type="project" value="TreeGrafter"/>
</dbReference>
<dbReference type="InterPro" id="IPR042529">
    <property type="entry name" value="IF_2B-like_C"/>
</dbReference>
<keyword evidence="3" id="KW-0648">Protein biosynthesis</keyword>
<sequence>GRPDRTGLRLSNELAKLDVPVKLLIDSVVAYTMDEVDMVFAGADGVVESGDLSSHGSSQQVGRYVDNDVFYADSLKVLQLVGNVRNIIAPFAIMGLQFTLIKVEIEKGIGVVVGALSRDRAATVYIKLAGCHIKLESKDEVASPYVDAANSYKKISPK</sequence>
<evidence type="ECO:0000313" key="6">
    <source>
        <dbReference type="Proteomes" id="UP000554482"/>
    </source>
</evidence>
<comment type="similarity">
    <text evidence="1 4">Belongs to the eIF-2B alpha/beta/delta subunits family.</text>
</comment>
<evidence type="ECO:0000256" key="3">
    <source>
        <dbReference type="ARBA" id="ARBA00022917"/>
    </source>
</evidence>
<dbReference type="GO" id="GO:0005085">
    <property type="term" value="F:guanyl-nucleotide exchange factor activity"/>
    <property type="evidence" value="ECO:0007669"/>
    <property type="project" value="TreeGrafter"/>
</dbReference>
<gene>
    <name evidence="5" type="ORF">FRX31_019164</name>
</gene>
<dbReference type="InterPro" id="IPR037171">
    <property type="entry name" value="NagB/RpiA_transferase-like"/>
</dbReference>
<reference evidence="5 6" key="1">
    <citation type="submission" date="2020-06" db="EMBL/GenBank/DDBJ databases">
        <title>Transcriptomic and genomic resources for Thalictrum thalictroides and T. hernandezii: Facilitating candidate gene discovery in an emerging model plant lineage.</title>
        <authorList>
            <person name="Arias T."/>
            <person name="Riano-Pachon D.M."/>
            <person name="Di Stilio V.S."/>
        </authorList>
    </citation>
    <scope>NUCLEOTIDE SEQUENCE [LARGE SCALE GENOMIC DNA]</scope>
    <source>
        <strain evidence="6">cv. WT478/WT964</strain>
        <tissue evidence="5">Leaves</tissue>
    </source>
</reference>
<dbReference type="InterPro" id="IPR051501">
    <property type="entry name" value="eIF2B_alpha/beta/delta"/>
</dbReference>
<evidence type="ECO:0000256" key="1">
    <source>
        <dbReference type="ARBA" id="ARBA00007251"/>
    </source>
</evidence>
<dbReference type="InterPro" id="IPR000649">
    <property type="entry name" value="IF-2B-related"/>
</dbReference>
<evidence type="ECO:0000256" key="2">
    <source>
        <dbReference type="ARBA" id="ARBA00022540"/>
    </source>
</evidence>
<keyword evidence="6" id="KW-1185">Reference proteome</keyword>
<dbReference type="Gene3D" id="3.40.50.10470">
    <property type="entry name" value="Translation initiation factor eif-2b, domain 2"/>
    <property type="match status" value="1"/>
</dbReference>
<dbReference type="EMBL" id="JABWDY010023015">
    <property type="protein sequence ID" value="KAF5191249.1"/>
    <property type="molecule type" value="Genomic_DNA"/>
</dbReference>
<accession>A0A7J6W1I2</accession>
<dbReference type="Proteomes" id="UP000554482">
    <property type="component" value="Unassembled WGS sequence"/>
</dbReference>
<feature type="non-terminal residue" evidence="5">
    <location>
        <position position="158"/>
    </location>
</feature>
<comment type="caution">
    <text evidence="5">The sequence shown here is derived from an EMBL/GenBank/DDBJ whole genome shotgun (WGS) entry which is preliminary data.</text>
</comment>